<evidence type="ECO:0000256" key="1">
    <source>
        <dbReference type="ARBA" id="ARBA00000085"/>
    </source>
</evidence>
<dbReference type="RefSeq" id="WP_139758153.1">
    <property type="nucleotide sequence ID" value="NZ_CP039853.1"/>
</dbReference>
<keyword evidence="7" id="KW-0547">Nucleotide-binding</keyword>
<evidence type="ECO:0000256" key="11">
    <source>
        <dbReference type="ARBA" id="ARBA00023012"/>
    </source>
</evidence>
<evidence type="ECO:0000256" key="8">
    <source>
        <dbReference type="ARBA" id="ARBA00022777"/>
    </source>
</evidence>
<dbReference type="SUPFAM" id="SSF47384">
    <property type="entry name" value="Homodimeric domain of signal transducing histidine kinase"/>
    <property type="match status" value="1"/>
</dbReference>
<sequence>MSLRLKLILIIAPVFFLFWMVASYFSVFQLKDEINQAMDNRLLSTAKMVNNLILSNQNTSSKFGLEGVERFSDTGSTKGLACKVSLLNGEVIANSHPNELNLPDSLPSGFNTIAINDGEWRVYTLATKEHNVVIAERLSERHSIFIEIVLVSALPTLIAILVSFIIIWFALGHELKPLQLLKKAITDRSPNDLQPIRIAHKLVELTPLIESQNALFRKVESAIEREKSFTDNAAHELRTPLTGIISQLQVANITQGNSQKNAIKKSLYSATRLQSLVENLLLLARVENESVLGNVSAWNVDSELNSVFNELGIERDDVDTQIECNSNINCIPAFAFGMIIKNLIENARQHGETGYPISLVIQETNDTLTIKVQNFAQLTDKALEKMTQRFWRDSTARGTGLGLTIVEALVTKLRGSISFVYVRNQLSVCLEFATGEPSSSLDTL</sequence>
<evidence type="ECO:0000256" key="5">
    <source>
        <dbReference type="ARBA" id="ARBA00022679"/>
    </source>
</evidence>
<keyword evidence="6 12" id="KW-0812">Transmembrane</keyword>
<proteinExistence type="predicted"/>
<keyword evidence="14" id="KW-0614">Plasmid</keyword>
<feature type="domain" description="Histidine kinase" evidence="13">
    <location>
        <begin position="232"/>
        <end position="419"/>
    </location>
</feature>
<evidence type="ECO:0000259" key="13">
    <source>
        <dbReference type="PROSITE" id="PS50109"/>
    </source>
</evidence>
<keyword evidence="5" id="KW-0808">Transferase</keyword>
<dbReference type="EC" id="2.7.13.3" evidence="3"/>
<evidence type="ECO:0000256" key="12">
    <source>
        <dbReference type="SAM" id="Phobius"/>
    </source>
</evidence>
<dbReference type="InterPro" id="IPR003661">
    <property type="entry name" value="HisK_dim/P_dom"/>
</dbReference>
<keyword evidence="15" id="KW-1185">Reference proteome</keyword>
<keyword evidence="12" id="KW-0472">Membrane</keyword>
<dbReference type="InterPro" id="IPR050428">
    <property type="entry name" value="TCS_sensor_his_kinase"/>
</dbReference>
<dbReference type="Pfam" id="PF00512">
    <property type="entry name" value="HisKA"/>
    <property type="match status" value="1"/>
</dbReference>
<dbReference type="GO" id="GO:0005886">
    <property type="term" value="C:plasma membrane"/>
    <property type="evidence" value="ECO:0007669"/>
    <property type="project" value="TreeGrafter"/>
</dbReference>
<dbReference type="Gene3D" id="3.30.565.10">
    <property type="entry name" value="Histidine kinase-like ATPase, C-terminal domain"/>
    <property type="match status" value="1"/>
</dbReference>
<evidence type="ECO:0000256" key="2">
    <source>
        <dbReference type="ARBA" id="ARBA00004141"/>
    </source>
</evidence>
<dbReference type="InterPro" id="IPR013727">
    <property type="entry name" value="2CSK_N"/>
</dbReference>
<evidence type="ECO:0000256" key="6">
    <source>
        <dbReference type="ARBA" id="ARBA00022692"/>
    </source>
</evidence>
<dbReference type="SMART" id="SM00387">
    <property type="entry name" value="HATPase_c"/>
    <property type="match status" value="1"/>
</dbReference>
<evidence type="ECO:0000256" key="7">
    <source>
        <dbReference type="ARBA" id="ARBA00022741"/>
    </source>
</evidence>
<feature type="transmembrane region" description="Helical" evidence="12">
    <location>
        <begin position="6"/>
        <end position="28"/>
    </location>
</feature>
<reference evidence="14 15" key="1">
    <citation type="submission" date="2019-04" db="EMBL/GenBank/DDBJ databases">
        <title>Salinimonas iocasae sp. nov., a halophilic bacterium isolated from the outer tube casing of tubeworms in Okinawa Trough.</title>
        <authorList>
            <person name="Zhang H."/>
            <person name="Wang H."/>
            <person name="Li C."/>
        </authorList>
    </citation>
    <scope>NUCLEOTIDE SEQUENCE [LARGE SCALE GENOMIC DNA]</scope>
    <source>
        <strain evidence="14 15">KX18D6</strain>
        <plasmid evidence="14 15">plas12</plasmid>
    </source>
</reference>
<feature type="transmembrane region" description="Helical" evidence="12">
    <location>
        <begin position="144"/>
        <end position="171"/>
    </location>
</feature>
<dbReference type="EMBL" id="CP039853">
    <property type="protein sequence ID" value="QCZ95456.1"/>
    <property type="molecule type" value="Genomic_DNA"/>
</dbReference>
<keyword evidence="9" id="KW-0067">ATP-binding</keyword>
<evidence type="ECO:0000313" key="14">
    <source>
        <dbReference type="EMBL" id="QCZ95456.1"/>
    </source>
</evidence>
<dbReference type="KEGG" id="salk:FBQ74_18160"/>
<dbReference type="InterPro" id="IPR003594">
    <property type="entry name" value="HATPase_dom"/>
</dbReference>
<keyword evidence="10 12" id="KW-1133">Transmembrane helix</keyword>
<geneLocation type="plasmid" evidence="14 15">
    <name>plas12</name>
</geneLocation>
<evidence type="ECO:0000313" key="15">
    <source>
        <dbReference type="Proteomes" id="UP000304912"/>
    </source>
</evidence>
<dbReference type="CDD" id="cd00082">
    <property type="entry name" value="HisKA"/>
    <property type="match status" value="1"/>
</dbReference>
<dbReference type="Pfam" id="PF02518">
    <property type="entry name" value="HATPase_c"/>
    <property type="match status" value="1"/>
</dbReference>
<dbReference type="PANTHER" id="PTHR45436:SF14">
    <property type="entry name" value="SENSOR PROTEIN QSEC"/>
    <property type="match status" value="1"/>
</dbReference>
<dbReference type="AlphaFoldDB" id="A0A5B7YJ78"/>
<gene>
    <name evidence="14" type="ORF">FBQ74_18160</name>
</gene>
<dbReference type="InterPro" id="IPR005467">
    <property type="entry name" value="His_kinase_dom"/>
</dbReference>
<dbReference type="InterPro" id="IPR036890">
    <property type="entry name" value="HATPase_C_sf"/>
</dbReference>
<dbReference type="SUPFAM" id="SSF55874">
    <property type="entry name" value="ATPase domain of HSP90 chaperone/DNA topoisomerase II/histidine kinase"/>
    <property type="match status" value="1"/>
</dbReference>
<comment type="catalytic activity">
    <reaction evidence="1">
        <text>ATP + protein L-histidine = ADP + protein N-phospho-L-histidine.</text>
        <dbReference type="EC" id="2.7.13.3"/>
    </reaction>
</comment>
<dbReference type="SMART" id="SM00388">
    <property type="entry name" value="HisKA"/>
    <property type="match status" value="1"/>
</dbReference>
<comment type="subcellular location">
    <subcellularLocation>
        <location evidence="2">Membrane</location>
        <topology evidence="2">Multi-pass membrane protein</topology>
    </subcellularLocation>
</comment>
<keyword evidence="4" id="KW-0597">Phosphoprotein</keyword>
<dbReference type="OrthoDB" id="9809766at2"/>
<dbReference type="InterPro" id="IPR036097">
    <property type="entry name" value="HisK_dim/P_sf"/>
</dbReference>
<protein>
    <recommendedName>
        <fullName evidence="3">histidine kinase</fullName>
        <ecNumber evidence="3">2.7.13.3</ecNumber>
    </recommendedName>
</protein>
<keyword evidence="8" id="KW-0418">Kinase</keyword>
<name>A0A5B7YJ78_9ALTE</name>
<evidence type="ECO:0000256" key="10">
    <source>
        <dbReference type="ARBA" id="ARBA00022989"/>
    </source>
</evidence>
<evidence type="ECO:0000256" key="9">
    <source>
        <dbReference type="ARBA" id="ARBA00022840"/>
    </source>
</evidence>
<dbReference type="PROSITE" id="PS50109">
    <property type="entry name" value="HIS_KIN"/>
    <property type="match status" value="1"/>
</dbReference>
<organism evidence="14 15">
    <name type="scientific">Salinimonas iocasae</name>
    <dbReference type="NCBI Taxonomy" id="2572577"/>
    <lineage>
        <taxon>Bacteria</taxon>
        <taxon>Pseudomonadati</taxon>
        <taxon>Pseudomonadota</taxon>
        <taxon>Gammaproteobacteria</taxon>
        <taxon>Alteromonadales</taxon>
        <taxon>Alteromonadaceae</taxon>
        <taxon>Alteromonas/Salinimonas group</taxon>
        <taxon>Salinimonas</taxon>
    </lineage>
</organism>
<evidence type="ECO:0000256" key="4">
    <source>
        <dbReference type="ARBA" id="ARBA00022553"/>
    </source>
</evidence>
<dbReference type="GO" id="GO:0005524">
    <property type="term" value="F:ATP binding"/>
    <property type="evidence" value="ECO:0007669"/>
    <property type="project" value="UniProtKB-KW"/>
</dbReference>
<dbReference type="PANTHER" id="PTHR45436">
    <property type="entry name" value="SENSOR HISTIDINE KINASE YKOH"/>
    <property type="match status" value="1"/>
</dbReference>
<keyword evidence="11" id="KW-0902">Two-component regulatory system</keyword>
<dbReference type="Proteomes" id="UP000304912">
    <property type="component" value="Plasmid plas12"/>
</dbReference>
<dbReference type="GO" id="GO:0000155">
    <property type="term" value="F:phosphorelay sensor kinase activity"/>
    <property type="evidence" value="ECO:0007669"/>
    <property type="project" value="InterPro"/>
</dbReference>
<dbReference type="Gene3D" id="1.10.287.130">
    <property type="match status" value="1"/>
</dbReference>
<evidence type="ECO:0000256" key="3">
    <source>
        <dbReference type="ARBA" id="ARBA00012438"/>
    </source>
</evidence>
<dbReference type="Pfam" id="PF08521">
    <property type="entry name" value="2CSK_N"/>
    <property type="match status" value="1"/>
</dbReference>
<accession>A0A5B7YJ78</accession>